<evidence type="ECO:0000259" key="9">
    <source>
        <dbReference type="PROSITE" id="PS50122"/>
    </source>
</evidence>
<dbReference type="EMBL" id="JAJNDC010000001">
    <property type="protein sequence ID" value="MCW9711446.1"/>
    <property type="molecule type" value="Genomic_DNA"/>
</dbReference>
<dbReference type="InterPro" id="IPR008248">
    <property type="entry name" value="CheB-like"/>
</dbReference>
<dbReference type="SUPFAM" id="SSF52738">
    <property type="entry name" value="Methylesterase CheB, C-terminal domain"/>
    <property type="match status" value="1"/>
</dbReference>
<gene>
    <name evidence="10" type="ORF">LQ318_00895</name>
</gene>
<keyword evidence="2 6" id="KW-0145">Chemotaxis</keyword>
<accession>A0ABT3PUB2</accession>
<evidence type="ECO:0000256" key="1">
    <source>
        <dbReference type="ARBA" id="ARBA00022490"/>
    </source>
</evidence>
<dbReference type="RefSeq" id="WP_265786666.1">
    <property type="nucleotide sequence ID" value="NZ_BAABRS010000001.1"/>
</dbReference>
<dbReference type="InterPro" id="IPR035909">
    <property type="entry name" value="CheB_C"/>
</dbReference>
<feature type="modified residue" description="4-aspartylphosphate" evidence="7">
    <location>
        <position position="55"/>
    </location>
</feature>
<dbReference type="InterPro" id="IPR011006">
    <property type="entry name" value="CheY-like_superfamily"/>
</dbReference>
<sequence length="387" mass="43198">MEKIKVLVLDNNIVVRQAIAGVLKRKSDVVVRVSGELTKSEQLVSKENPDVVLLDIENSASDGYTIFNTLRIRFPKLPIVVISSRSERGAEAAIYALQNGAVNVFTKPEKSNALLFSSHHFGKRLPQIIRGVERVIRRNAVDGWSIEKTAHQKSEKTEEQPEREELRINRGPVRLIVTGGSMGGPKALNEILKKLPADFSVPIISVQHFPRHYTRELARILKDVSPLAVREVLEEEVLMPGTAWLAPGGHHCEIIKSGNRPFVKAHRGPRENGNRPSIDVLFRSAARLYGKGVLGIILSGDGVDGLAGARTIRQEGGHVIVQDPRDAKVDDLPLSVIREGMANHYSSAEQISQQLQKYVMQPLDNREMEGYTHINIFNRNQDYFRTL</sequence>
<dbReference type="InterPro" id="IPR001789">
    <property type="entry name" value="Sig_transdc_resp-reg_receiver"/>
</dbReference>
<dbReference type="SUPFAM" id="SSF52172">
    <property type="entry name" value="CheY-like"/>
    <property type="match status" value="1"/>
</dbReference>
<evidence type="ECO:0000256" key="2">
    <source>
        <dbReference type="ARBA" id="ARBA00022500"/>
    </source>
</evidence>
<dbReference type="PANTHER" id="PTHR42872">
    <property type="entry name" value="PROTEIN-GLUTAMATE METHYLESTERASE/PROTEIN-GLUTAMINE GLUTAMINASE"/>
    <property type="match status" value="1"/>
</dbReference>
<comment type="catalytic activity">
    <reaction evidence="5">
        <text>[protein]-L-glutamate 5-O-methyl ester + H2O = L-glutamyl-[protein] + methanol + H(+)</text>
        <dbReference type="Rhea" id="RHEA:23236"/>
        <dbReference type="Rhea" id="RHEA-COMP:10208"/>
        <dbReference type="Rhea" id="RHEA-COMP:10311"/>
        <dbReference type="ChEBI" id="CHEBI:15377"/>
        <dbReference type="ChEBI" id="CHEBI:15378"/>
        <dbReference type="ChEBI" id="CHEBI:17790"/>
        <dbReference type="ChEBI" id="CHEBI:29973"/>
        <dbReference type="ChEBI" id="CHEBI:82795"/>
        <dbReference type="EC" id="3.1.1.61"/>
    </reaction>
</comment>
<dbReference type="CDD" id="cd16432">
    <property type="entry name" value="CheB_Rec"/>
    <property type="match status" value="1"/>
</dbReference>
<evidence type="ECO:0000256" key="7">
    <source>
        <dbReference type="PROSITE-ProRule" id="PRU00169"/>
    </source>
</evidence>
<dbReference type="PIRSF" id="PIRSF000876">
    <property type="entry name" value="RR_chemtxs_CheB"/>
    <property type="match status" value="1"/>
</dbReference>
<dbReference type="Gene3D" id="3.40.50.180">
    <property type="entry name" value="Methylesterase CheB, C-terminal domain"/>
    <property type="match status" value="1"/>
</dbReference>
<dbReference type="Pfam" id="PF01339">
    <property type="entry name" value="CheB_methylest"/>
    <property type="match status" value="1"/>
</dbReference>
<dbReference type="PROSITE" id="PS50122">
    <property type="entry name" value="CHEB"/>
    <property type="match status" value="1"/>
</dbReference>
<feature type="domain" description="CheB-type methylesterase" evidence="9">
    <location>
        <begin position="172"/>
        <end position="362"/>
    </location>
</feature>
<feature type="active site" evidence="6">
    <location>
        <position position="208"/>
    </location>
</feature>
<keyword evidence="1" id="KW-0963">Cytoplasm</keyword>
<feature type="active site" evidence="6">
    <location>
        <position position="304"/>
    </location>
</feature>
<reference evidence="10 11" key="1">
    <citation type="submission" date="2021-11" db="EMBL/GenBank/DDBJ databases">
        <title>Aliifidinibius sp. nov., a new bacterium isolated from saline soil.</title>
        <authorList>
            <person name="Galisteo C."/>
            <person name="De La Haba R."/>
            <person name="Sanchez-Porro C."/>
            <person name="Ventosa A."/>
        </authorList>
    </citation>
    <scope>NUCLEOTIDE SEQUENCE [LARGE SCALE GENOMIC DNA]</scope>
    <source>
        <strain evidence="10 11">KACC 190600</strain>
    </source>
</reference>
<evidence type="ECO:0000256" key="3">
    <source>
        <dbReference type="ARBA" id="ARBA00022801"/>
    </source>
</evidence>
<dbReference type="PROSITE" id="PS50110">
    <property type="entry name" value="RESPONSE_REGULATORY"/>
    <property type="match status" value="1"/>
</dbReference>
<dbReference type="Gene3D" id="3.40.50.2300">
    <property type="match status" value="1"/>
</dbReference>
<keyword evidence="11" id="KW-1185">Reference proteome</keyword>
<dbReference type="InterPro" id="IPR000673">
    <property type="entry name" value="Sig_transdc_resp-reg_Me-estase"/>
</dbReference>
<dbReference type="Proteomes" id="UP001207337">
    <property type="component" value="Unassembled WGS sequence"/>
</dbReference>
<evidence type="ECO:0000256" key="5">
    <source>
        <dbReference type="ARBA" id="ARBA00048267"/>
    </source>
</evidence>
<keyword evidence="7" id="KW-0597">Phosphoprotein</keyword>
<proteinExistence type="predicted"/>
<feature type="domain" description="Response regulatory" evidence="8">
    <location>
        <begin position="5"/>
        <end position="122"/>
    </location>
</feature>
<dbReference type="Pfam" id="PF00072">
    <property type="entry name" value="Response_reg"/>
    <property type="match status" value="1"/>
</dbReference>
<dbReference type="EC" id="3.1.1.61" evidence="4"/>
<keyword evidence="3 6" id="KW-0378">Hydrolase</keyword>
<protein>
    <recommendedName>
        <fullName evidence="4">protein-glutamate methylesterase</fullName>
        <ecNumber evidence="4">3.1.1.61</ecNumber>
    </recommendedName>
</protein>
<evidence type="ECO:0000313" key="11">
    <source>
        <dbReference type="Proteomes" id="UP001207337"/>
    </source>
</evidence>
<name>A0ABT3PUB2_9BACT</name>
<evidence type="ECO:0000256" key="6">
    <source>
        <dbReference type="PROSITE-ProRule" id="PRU00050"/>
    </source>
</evidence>
<dbReference type="SMART" id="SM00448">
    <property type="entry name" value="REC"/>
    <property type="match status" value="1"/>
</dbReference>
<evidence type="ECO:0000256" key="4">
    <source>
        <dbReference type="ARBA" id="ARBA00039140"/>
    </source>
</evidence>
<comment type="caution">
    <text evidence="10">The sequence shown here is derived from an EMBL/GenBank/DDBJ whole genome shotgun (WGS) entry which is preliminary data.</text>
</comment>
<dbReference type="PANTHER" id="PTHR42872:SF6">
    <property type="entry name" value="PROTEIN-GLUTAMATE METHYLESTERASE_PROTEIN-GLUTAMINE GLUTAMINASE"/>
    <property type="match status" value="1"/>
</dbReference>
<organism evidence="10 11">
    <name type="scientific">Fodinibius salicampi</name>
    <dbReference type="NCBI Taxonomy" id="1920655"/>
    <lineage>
        <taxon>Bacteria</taxon>
        <taxon>Pseudomonadati</taxon>
        <taxon>Balneolota</taxon>
        <taxon>Balneolia</taxon>
        <taxon>Balneolales</taxon>
        <taxon>Balneolaceae</taxon>
        <taxon>Fodinibius</taxon>
    </lineage>
</organism>
<evidence type="ECO:0000313" key="10">
    <source>
        <dbReference type="EMBL" id="MCW9711446.1"/>
    </source>
</evidence>
<feature type="active site" evidence="6">
    <location>
        <position position="181"/>
    </location>
</feature>
<evidence type="ECO:0000259" key="8">
    <source>
        <dbReference type="PROSITE" id="PS50110"/>
    </source>
</evidence>